<protein>
    <submittedName>
        <fullName evidence="7">YIP1 family protein</fullName>
    </submittedName>
</protein>
<keyword evidence="2 5" id="KW-0812">Transmembrane</keyword>
<evidence type="ECO:0000259" key="6">
    <source>
        <dbReference type="Pfam" id="PF04893"/>
    </source>
</evidence>
<feature type="transmembrane region" description="Helical" evidence="5">
    <location>
        <begin position="167"/>
        <end position="187"/>
    </location>
</feature>
<gene>
    <name evidence="7" type="ORF">C5F44_16715</name>
</gene>
<keyword evidence="3 5" id="KW-1133">Transmembrane helix</keyword>
<evidence type="ECO:0000313" key="8">
    <source>
        <dbReference type="Proteomes" id="UP000241362"/>
    </source>
</evidence>
<dbReference type="GO" id="GO:0016020">
    <property type="term" value="C:membrane"/>
    <property type="evidence" value="ECO:0007669"/>
    <property type="project" value="UniProtKB-SubCell"/>
</dbReference>
<feature type="transmembrane region" description="Helical" evidence="5">
    <location>
        <begin position="34"/>
        <end position="54"/>
    </location>
</feature>
<evidence type="ECO:0000256" key="1">
    <source>
        <dbReference type="ARBA" id="ARBA00004141"/>
    </source>
</evidence>
<name>A0A2T4J4K6_FUSBL</name>
<organism evidence="7 8">
    <name type="scientific">Fuscovulum blasticum DSM 2131</name>
    <dbReference type="NCBI Taxonomy" id="1188250"/>
    <lineage>
        <taxon>Bacteria</taxon>
        <taxon>Pseudomonadati</taxon>
        <taxon>Pseudomonadota</taxon>
        <taxon>Alphaproteobacteria</taxon>
        <taxon>Rhodobacterales</taxon>
        <taxon>Paracoccaceae</taxon>
        <taxon>Pseudogemmobacter</taxon>
    </lineage>
</organism>
<dbReference type="RefSeq" id="WP_107674687.1">
    <property type="nucleotide sequence ID" value="NZ_PZKE01000028.1"/>
</dbReference>
<dbReference type="Pfam" id="PF04893">
    <property type="entry name" value="Yip1"/>
    <property type="match status" value="1"/>
</dbReference>
<feature type="transmembrane region" description="Helical" evidence="5">
    <location>
        <begin position="107"/>
        <end position="129"/>
    </location>
</feature>
<evidence type="ECO:0000256" key="3">
    <source>
        <dbReference type="ARBA" id="ARBA00022989"/>
    </source>
</evidence>
<reference evidence="7 8" key="1">
    <citation type="submission" date="2018-03" db="EMBL/GenBank/DDBJ databases">
        <title>Rhodobacter blasticus.</title>
        <authorList>
            <person name="Meyer T.E."/>
            <person name="Miller S."/>
            <person name="Lodha T."/>
            <person name="Gandham S."/>
            <person name="Chintalapati S."/>
            <person name="Chintalapati V.R."/>
        </authorList>
    </citation>
    <scope>NUCLEOTIDE SEQUENCE [LARGE SCALE GENOMIC DNA]</scope>
    <source>
        <strain evidence="7 8">DSM 2131</strain>
    </source>
</reference>
<dbReference type="EMBL" id="PZKE01000028">
    <property type="protein sequence ID" value="PTE12783.1"/>
    <property type="molecule type" value="Genomic_DNA"/>
</dbReference>
<evidence type="ECO:0000256" key="5">
    <source>
        <dbReference type="SAM" id="Phobius"/>
    </source>
</evidence>
<comment type="caution">
    <text evidence="7">The sequence shown here is derived from an EMBL/GenBank/DDBJ whole genome shotgun (WGS) entry which is preliminary data.</text>
</comment>
<dbReference type="InterPro" id="IPR006977">
    <property type="entry name" value="Yip1_dom"/>
</dbReference>
<evidence type="ECO:0000256" key="2">
    <source>
        <dbReference type="ARBA" id="ARBA00022692"/>
    </source>
</evidence>
<keyword evidence="8" id="KW-1185">Reference proteome</keyword>
<evidence type="ECO:0000313" key="7">
    <source>
        <dbReference type="EMBL" id="PTE12783.1"/>
    </source>
</evidence>
<feature type="transmembrane region" description="Helical" evidence="5">
    <location>
        <begin position="74"/>
        <end position="95"/>
    </location>
</feature>
<sequence length="195" mass="20454">MMQEILDRMVQTLRDPQAGMRDVLRLDLPAGARWTALGLMAVASALLVHLGLMLSPPTGPTPMDAIFGSPLKTALVQIVALVTVSWLIHVIGGSFGGTGTAAGAMMVVVWLQAILIALQLLQLVALLVLPPVAVILSLVSFGLFFWLLTNFVAALHGFSSPLKVFGGIVLATIAVVLVMSIILSLVLGPEALSNV</sequence>
<evidence type="ECO:0000256" key="4">
    <source>
        <dbReference type="ARBA" id="ARBA00023136"/>
    </source>
</evidence>
<feature type="domain" description="Yip1" evidence="6">
    <location>
        <begin position="11"/>
        <end position="179"/>
    </location>
</feature>
<keyword evidence="4 5" id="KW-0472">Membrane</keyword>
<accession>A0A2T4J4K6</accession>
<feature type="transmembrane region" description="Helical" evidence="5">
    <location>
        <begin position="135"/>
        <end position="155"/>
    </location>
</feature>
<dbReference type="AlphaFoldDB" id="A0A2T4J4K6"/>
<comment type="subcellular location">
    <subcellularLocation>
        <location evidence="1">Membrane</location>
        <topology evidence="1">Multi-pass membrane protein</topology>
    </subcellularLocation>
</comment>
<dbReference type="Proteomes" id="UP000241362">
    <property type="component" value="Unassembled WGS sequence"/>
</dbReference>
<proteinExistence type="predicted"/>